<keyword evidence="1" id="KW-1133">Transmembrane helix</keyword>
<organism evidence="2 3">
    <name type="scientific">Brachionus plicatilis</name>
    <name type="common">Marine rotifer</name>
    <name type="synonym">Brachionus muelleri</name>
    <dbReference type="NCBI Taxonomy" id="10195"/>
    <lineage>
        <taxon>Eukaryota</taxon>
        <taxon>Metazoa</taxon>
        <taxon>Spiralia</taxon>
        <taxon>Gnathifera</taxon>
        <taxon>Rotifera</taxon>
        <taxon>Eurotatoria</taxon>
        <taxon>Monogononta</taxon>
        <taxon>Pseudotrocha</taxon>
        <taxon>Ploima</taxon>
        <taxon>Brachionidae</taxon>
        <taxon>Brachionus</taxon>
    </lineage>
</organism>
<keyword evidence="1" id="KW-0472">Membrane</keyword>
<evidence type="ECO:0000313" key="3">
    <source>
        <dbReference type="Proteomes" id="UP000276133"/>
    </source>
</evidence>
<dbReference type="AlphaFoldDB" id="A0A3M7QXR8"/>
<keyword evidence="1" id="KW-0812">Transmembrane</keyword>
<feature type="transmembrane region" description="Helical" evidence="1">
    <location>
        <begin position="6"/>
        <end position="24"/>
    </location>
</feature>
<evidence type="ECO:0000256" key="1">
    <source>
        <dbReference type="SAM" id="Phobius"/>
    </source>
</evidence>
<dbReference type="Proteomes" id="UP000276133">
    <property type="component" value="Unassembled WGS sequence"/>
</dbReference>
<reference evidence="2 3" key="1">
    <citation type="journal article" date="2018" name="Sci. Rep.">
        <title>Genomic signatures of local adaptation to the degree of environmental predictability in rotifers.</title>
        <authorList>
            <person name="Franch-Gras L."/>
            <person name="Hahn C."/>
            <person name="Garcia-Roger E.M."/>
            <person name="Carmona M.J."/>
            <person name="Serra M."/>
            <person name="Gomez A."/>
        </authorList>
    </citation>
    <scope>NUCLEOTIDE SEQUENCE [LARGE SCALE GENOMIC DNA]</scope>
    <source>
        <strain evidence="2">HYR1</strain>
    </source>
</reference>
<keyword evidence="3" id="KW-1185">Reference proteome</keyword>
<comment type="caution">
    <text evidence="2">The sequence shown here is derived from an EMBL/GenBank/DDBJ whole genome shotgun (WGS) entry which is preliminary data.</text>
</comment>
<accession>A0A3M7QXR8</accession>
<proteinExistence type="predicted"/>
<protein>
    <submittedName>
        <fullName evidence="2">Uncharacterized protein</fullName>
    </submittedName>
</protein>
<evidence type="ECO:0000313" key="2">
    <source>
        <dbReference type="EMBL" id="RNA15735.1"/>
    </source>
</evidence>
<sequence length="149" mass="17233">MGYCGTALFVVSFFIGNPIFNYIMRWYKRQKFHIFVTLTFVRASVIIRRGFSAVSLPRSFISQDPFHVDSIDNLEVSFTDSIELSSELNMVTVKYGDCLSFKIHKFKLYSIIKFTINIEPYDVGKCHIAVCNWFSLIIYNVEGRNGSKL</sequence>
<dbReference type="EMBL" id="REGN01004896">
    <property type="protein sequence ID" value="RNA15735.1"/>
    <property type="molecule type" value="Genomic_DNA"/>
</dbReference>
<name>A0A3M7QXR8_BRAPC</name>
<gene>
    <name evidence="2" type="ORF">BpHYR1_039357</name>
</gene>